<keyword evidence="6" id="KW-1185">Reference proteome</keyword>
<dbReference type="GO" id="GO:0016491">
    <property type="term" value="F:oxidoreductase activity"/>
    <property type="evidence" value="ECO:0007669"/>
    <property type="project" value="UniProtKB-KW"/>
</dbReference>
<dbReference type="OrthoDB" id="191139at2759"/>
<evidence type="ECO:0008006" key="7">
    <source>
        <dbReference type="Google" id="ProtNLM"/>
    </source>
</evidence>
<dbReference type="InterPro" id="IPR036291">
    <property type="entry name" value="NAD(P)-bd_dom_sf"/>
</dbReference>
<keyword evidence="2" id="KW-0521">NADP</keyword>
<dbReference type="PANTHER" id="PTHR24320">
    <property type="entry name" value="RETINOL DEHYDROGENASE"/>
    <property type="match status" value="1"/>
</dbReference>
<organism evidence="5 6">
    <name type="scientific">Capronia epimyces CBS 606.96</name>
    <dbReference type="NCBI Taxonomy" id="1182542"/>
    <lineage>
        <taxon>Eukaryota</taxon>
        <taxon>Fungi</taxon>
        <taxon>Dikarya</taxon>
        <taxon>Ascomycota</taxon>
        <taxon>Pezizomycotina</taxon>
        <taxon>Eurotiomycetes</taxon>
        <taxon>Chaetothyriomycetidae</taxon>
        <taxon>Chaetothyriales</taxon>
        <taxon>Herpotrichiellaceae</taxon>
        <taxon>Capronia</taxon>
    </lineage>
</organism>
<evidence type="ECO:0000256" key="1">
    <source>
        <dbReference type="ARBA" id="ARBA00006484"/>
    </source>
</evidence>
<evidence type="ECO:0000256" key="2">
    <source>
        <dbReference type="ARBA" id="ARBA00022857"/>
    </source>
</evidence>
<accession>W9ZD90</accession>
<gene>
    <name evidence="5" type="ORF">A1O3_01036</name>
</gene>
<comment type="similarity">
    <text evidence="1">Belongs to the short-chain dehydrogenases/reductases (SDR) family.</text>
</comment>
<dbReference type="GeneID" id="19165174"/>
<dbReference type="Gene3D" id="3.40.50.720">
    <property type="entry name" value="NAD(P)-binding Rossmann-like Domain"/>
    <property type="match status" value="1"/>
</dbReference>
<proteinExistence type="inferred from homology"/>
<dbReference type="RefSeq" id="XP_007729374.1">
    <property type="nucleotide sequence ID" value="XM_007731184.1"/>
</dbReference>
<evidence type="ECO:0000256" key="4">
    <source>
        <dbReference type="SAM" id="MobiDB-lite"/>
    </source>
</evidence>
<reference evidence="5 6" key="1">
    <citation type="submission" date="2013-03" db="EMBL/GenBank/DDBJ databases">
        <title>The Genome Sequence of Capronia epimyces CBS 606.96.</title>
        <authorList>
            <consortium name="The Broad Institute Genomics Platform"/>
            <person name="Cuomo C."/>
            <person name="de Hoog S."/>
            <person name="Gorbushina A."/>
            <person name="Walker B."/>
            <person name="Young S.K."/>
            <person name="Zeng Q."/>
            <person name="Gargeya S."/>
            <person name="Fitzgerald M."/>
            <person name="Haas B."/>
            <person name="Abouelleil A."/>
            <person name="Allen A.W."/>
            <person name="Alvarado L."/>
            <person name="Arachchi H.M."/>
            <person name="Berlin A.M."/>
            <person name="Chapman S.B."/>
            <person name="Gainer-Dewar J."/>
            <person name="Goldberg J."/>
            <person name="Griggs A."/>
            <person name="Gujja S."/>
            <person name="Hansen M."/>
            <person name="Howarth C."/>
            <person name="Imamovic A."/>
            <person name="Ireland A."/>
            <person name="Larimer J."/>
            <person name="McCowan C."/>
            <person name="Murphy C."/>
            <person name="Pearson M."/>
            <person name="Poon T.W."/>
            <person name="Priest M."/>
            <person name="Roberts A."/>
            <person name="Saif S."/>
            <person name="Shea T."/>
            <person name="Sisk P."/>
            <person name="Sykes S."/>
            <person name="Wortman J."/>
            <person name="Nusbaum C."/>
            <person name="Birren B."/>
        </authorList>
    </citation>
    <scope>NUCLEOTIDE SEQUENCE [LARGE SCALE GENOMIC DNA]</scope>
    <source>
        <strain evidence="5 6">CBS 606.96</strain>
    </source>
</reference>
<protein>
    <recommendedName>
        <fullName evidence="7">Oxidoreductase</fullName>
    </recommendedName>
</protein>
<feature type="region of interest" description="Disordered" evidence="4">
    <location>
        <begin position="218"/>
        <end position="255"/>
    </location>
</feature>
<comment type="caution">
    <text evidence="5">The sequence shown here is derived from an EMBL/GenBank/DDBJ whole genome shotgun (WGS) entry which is preliminary data.</text>
</comment>
<evidence type="ECO:0000256" key="3">
    <source>
        <dbReference type="ARBA" id="ARBA00023002"/>
    </source>
</evidence>
<dbReference type="HOGENOM" id="CLU_010194_44_3_1"/>
<sequence>MSPKLKWSPSSLPSLDGRTYVVTGGNTGIGYWTVHHLALHGATVYMTSRSAEKGQTAISSLSSSIQAANPEIKPVIHLVVMDLMSLQSVIQGARMIRSQCSQLHGMVNSAGIMATPFLLSDDGYESQFQTNYLAHWLLTWHLLPLLESTASASAPLSPAGSVRVVNVSSTGHSAAPKGGIDFADPSLRNAFTFRRYGQSKLANILHATALQARYTPTTAIASERTPTTSPTTTTTTIASERNPSPSAAAQSQSPTPQIYALSLHPGNVDTQLNTKSWGASITPVLRCLGVYITPEQGSFNSLWAVASPSVTAEMEMGAGYFIPVGRKTAPSKLAQDAVLATRLWAWTEEEMRHKGLLEPL</sequence>
<evidence type="ECO:0000313" key="5">
    <source>
        <dbReference type="EMBL" id="EXJ92484.1"/>
    </source>
</evidence>
<dbReference type="Proteomes" id="UP000019478">
    <property type="component" value="Unassembled WGS sequence"/>
</dbReference>
<dbReference type="Pfam" id="PF00106">
    <property type="entry name" value="adh_short"/>
    <property type="match status" value="1"/>
</dbReference>
<dbReference type="EMBL" id="AMGY01000001">
    <property type="protein sequence ID" value="EXJ92484.1"/>
    <property type="molecule type" value="Genomic_DNA"/>
</dbReference>
<keyword evidence="3" id="KW-0560">Oxidoreductase</keyword>
<dbReference type="AlphaFoldDB" id="W9ZD90"/>
<dbReference type="SUPFAM" id="SSF51735">
    <property type="entry name" value="NAD(P)-binding Rossmann-fold domains"/>
    <property type="match status" value="1"/>
</dbReference>
<dbReference type="InterPro" id="IPR002347">
    <property type="entry name" value="SDR_fam"/>
</dbReference>
<feature type="compositionally biased region" description="Low complexity" evidence="4">
    <location>
        <begin position="225"/>
        <end position="236"/>
    </location>
</feature>
<feature type="compositionally biased region" description="Low complexity" evidence="4">
    <location>
        <begin position="243"/>
        <end position="255"/>
    </location>
</feature>
<dbReference type="STRING" id="1182542.W9ZD90"/>
<name>W9ZD90_9EURO</name>
<dbReference type="eggNOG" id="KOG1208">
    <property type="taxonomic scope" value="Eukaryota"/>
</dbReference>
<evidence type="ECO:0000313" key="6">
    <source>
        <dbReference type="Proteomes" id="UP000019478"/>
    </source>
</evidence>
<dbReference type="PANTHER" id="PTHR24320:SF282">
    <property type="entry name" value="WW DOMAIN-CONTAINING OXIDOREDUCTASE"/>
    <property type="match status" value="1"/>
</dbReference>